<organism evidence="3 4">
    <name type="scientific">Caballeronia novacaledonica</name>
    <dbReference type="NCBI Taxonomy" id="1544861"/>
    <lineage>
        <taxon>Bacteria</taxon>
        <taxon>Pseudomonadati</taxon>
        <taxon>Pseudomonadota</taxon>
        <taxon>Betaproteobacteria</taxon>
        <taxon>Burkholderiales</taxon>
        <taxon>Burkholderiaceae</taxon>
        <taxon>Caballeronia</taxon>
    </lineage>
</organism>
<gene>
    <name evidence="3" type="ORF">CBA19CS42_15900</name>
</gene>
<reference evidence="3" key="1">
    <citation type="submission" date="2022-09" db="EMBL/GenBank/DDBJ databases">
        <title>Isolation and characterization of 3-chlorobenzoate degrading bacteria from soils in Shizuoka.</title>
        <authorList>
            <person name="Ifat A."/>
            <person name="Ogawa N."/>
            <person name="Kimbara K."/>
            <person name="Moriuchi R."/>
            <person name="Dohra H."/>
            <person name="Shintani M."/>
        </authorList>
    </citation>
    <scope>NUCLEOTIDE SEQUENCE</scope>
    <source>
        <strain evidence="3">19CS4-2</strain>
    </source>
</reference>
<evidence type="ECO:0008006" key="5">
    <source>
        <dbReference type="Google" id="ProtNLM"/>
    </source>
</evidence>
<dbReference type="Proteomes" id="UP001055111">
    <property type="component" value="Unassembled WGS sequence"/>
</dbReference>
<feature type="transmembrane region" description="Helical" evidence="1">
    <location>
        <begin position="148"/>
        <end position="166"/>
    </location>
</feature>
<feature type="transmembrane region" description="Helical" evidence="1">
    <location>
        <begin position="101"/>
        <end position="119"/>
    </location>
</feature>
<evidence type="ECO:0000256" key="2">
    <source>
        <dbReference type="SAM" id="SignalP"/>
    </source>
</evidence>
<keyword evidence="1" id="KW-1133">Transmembrane helix</keyword>
<comment type="caution">
    <text evidence="3">The sequence shown here is derived from an EMBL/GenBank/DDBJ whole genome shotgun (WGS) entry which is preliminary data.</text>
</comment>
<keyword evidence="1" id="KW-0472">Membrane</keyword>
<evidence type="ECO:0000313" key="4">
    <source>
        <dbReference type="Proteomes" id="UP001055111"/>
    </source>
</evidence>
<accession>A0AA37IAY4</accession>
<feature type="chain" id="PRO_5041468398" description="Glycosyltransferase RgtA/B/C/D-like domain-containing protein" evidence="2">
    <location>
        <begin position="30"/>
        <end position="466"/>
    </location>
</feature>
<feature type="transmembrane region" description="Helical" evidence="1">
    <location>
        <begin position="125"/>
        <end position="141"/>
    </location>
</feature>
<dbReference type="EMBL" id="BPUS01000005">
    <property type="protein sequence ID" value="GJH26018.1"/>
    <property type="molecule type" value="Genomic_DNA"/>
</dbReference>
<feature type="transmembrane region" description="Helical" evidence="1">
    <location>
        <begin position="172"/>
        <end position="189"/>
    </location>
</feature>
<dbReference type="AlphaFoldDB" id="A0AA37IAY4"/>
<keyword evidence="2" id="KW-0732">Signal</keyword>
<feature type="transmembrane region" description="Helical" evidence="1">
    <location>
        <begin position="60"/>
        <end position="89"/>
    </location>
</feature>
<feature type="transmembrane region" description="Helical" evidence="1">
    <location>
        <begin position="405"/>
        <end position="425"/>
    </location>
</feature>
<evidence type="ECO:0000256" key="1">
    <source>
        <dbReference type="SAM" id="Phobius"/>
    </source>
</evidence>
<keyword evidence="1" id="KW-0812">Transmembrane</keyword>
<sequence>MKRCVIIEYRTVPCFLAALLAALAIALHAPGQLSYDSVTQLYEASIGRSVSWNPPFMSAMLAWLGGGTVASSVFVALNACATYGAFVIVIRSAPAISATRALFCSIVLTNPVVFAYVGIVWKDVLFASWAVLTFATCLAAQRTQSTSVRFALVALAAIFLGVGALIRQQGVFMAPIFLLAPLGIVWSTWRRARRIQLIVVSALLFVVAWAVTGQLVNRTIGGNDGRAMAAAPAIVQTFDIAGMVVRMSTPDAMATFPGLTADDDKQIRERYVPDRVDFLAIPTLKPDLLRAAGGQSLTPVWLNGIKTHPMAYVRHRVSSIMSLLDLRDINKCLPIQVGVEGAAEYLEHLNLRAESSARARFLYSKLRTMFAYPVWRNWLYVAIMAIVTGILLFKRNGVAGPTRLVVWVYLLAMWVFLASFLPTTIACDFRYLYPIIPLITAILLTLFSRSGDRYDKAPLAAESARV</sequence>
<proteinExistence type="predicted"/>
<feature type="signal peptide" evidence="2">
    <location>
        <begin position="1"/>
        <end position="29"/>
    </location>
</feature>
<name>A0AA37IAY4_9BURK</name>
<protein>
    <recommendedName>
        <fullName evidence="5">Glycosyltransferase RgtA/B/C/D-like domain-containing protein</fullName>
    </recommendedName>
</protein>
<feature type="transmembrane region" description="Helical" evidence="1">
    <location>
        <begin position="375"/>
        <end position="393"/>
    </location>
</feature>
<feature type="transmembrane region" description="Helical" evidence="1">
    <location>
        <begin position="431"/>
        <end position="447"/>
    </location>
</feature>
<evidence type="ECO:0000313" key="3">
    <source>
        <dbReference type="EMBL" id="GJH26018.1"/>
    </source>
</evidence>
<feature type="transmembrane region" description="Helical" evidence="1">
    <location>
        <begin position="196"/>
        <end position="216"/>
    </location>
</feature>
<dbReference type="RefSeq" id="WP_238212635.1">
    <property type="nucleotide sequence ID" value="NZ_BPUS01000005.1"/>
</dbReference>